<dbReference type="RefSeq" id="WP_206964414.1">
    <property type="nucleotide sequence ID" value="NZ_JAFLVX010000004.1"/>
</dbReference>
<dbReference type="SUPFAM" id="SSF56784">
    <property type="entry name" value="HAD-like"/>
    <property type="match status" value="1"/>
</dbReference>
<accession>A0ABS3HPN3</accession>
<evidence type="ECO:0000313" key="1">
    <source>
        <dbReference type="EMBL" id="MBO0475690.1"/>
    </source>
</evidence>
<dbReference type="InterPro" id="IPR036412">
    <property type="entry name" value="HAD-like_sf"/>
</dbReference>
<dbReference type="Gene3D" id="3.30.1240.10">
    <property type="match status" value="1"/>
</dbReference>
<organism evidence="1 2">
    <name type="scientific">Candidatus Vagococcus giribetii</name>
    <dbReference type="NCBI Taxonomy" id="2230876"/>
    <lineage>
        <taxon>Bacteria</taxon>
        <taxon>Bacillati</taxon>
        <taxon>Bacillota</taxon>
        <taxon>Bacilli</taxon>
        <taxon>Lactobacillales</taxon>
        <taxon>Enterococcaceae</taxon>
        <taxon>Vagococcus</taxon>
    </lineage>
</organism>
<comment type="caution">
    <text evidence="1">The sequence shown here is derived from an EMBL/GenBank/DDBJ whole genome shotgun (WGS) entry which is preliminary data.</text>
</comment>
<dbReference type="PANTHER" id="PTHR10000">
    <property type="entry name" value="PHOSPHOSERINE PHOSPHATASE"/>
    <property type="match status" value="1"/>
</dbReference>
<sequence length="269" mass="30564">MIKHIFTDLDGTLLNEQGQVTDVTAQTVIDSHIPFTLVSARTPNDMEPIVAKLQLNSPQVAFNGGLIYRKEEEKRVILSESFISWELAKEIITLIQTNFEELGFSFYDDDNWYTCRLDEGIEKEASIGSQTPQLVEREAFFKQKPVKIYKIMLWIFDEDKMKEATDFFEGLGIEELAIVQSSPFTLELTDSQAKKSKGIDFILNHYQLESHEVAAFGDGHNDIPMLEKVGHPVVMANASDEVKSYAKYLTKSNLENGVSYGINTFFNQK</sequence>
<dbReference type="NCBIfam" id="TIGR01484">
    <property type="entry name" value="HAD-SF-IIB"/>
    <property type="match status" value="1"/>
</dbReference>
<dbReference type="PROSITE" id="PS01229">
    <property type="entry name" value="COF_2"/>
    <property type="match status" value="1"/>
</dbReference>
<gene>
    <name evidence="1" type="ORF">DOK76_01325</name>
</gene>
<dbReference type="InterPro" id="IPR006379">
    <property type="entry name" value="HAD-SF_hydro_IIB"/>
</dbReference>
<dbReference type="PANTHER" id="PTHR10000:SF8">
    <property type="entry name" value="HAD SUPERFAMILY HYDROLASE-LIKE, TYPE 3"/>
    <property type="match status" value="1"/>
</dbReference>
<name>A0ABS3HPN3_9ENTE</name>
<dbReference type="SFLD" id="SFLDS00003">
    <property type="entry name" value="Haloacid_Dehalogenase"/>
    <property type="match status" value="1"/>
</dbReference>
<dbReference type="Proteomes" id="UP000664857">
    <property type="component" value="Unassembled WGS sequence"/>
</dbReference>
<dbReference type="SFLD" id="SFLDG01140">
    <property type="entry name" value="C2.B:_Phosphomannomutase_and_P"/>
    <property type="match status" value="1"/>
</dbReference>
<dbReference type="EMBL" id="JAFLVX010000004">
    <property type="protein sequence ID" value="MBO0475690.1"/>
    <property type="molecule type" value="Genomic_DNA"/>
</dbReference>
<dbReference type="InterPro" id="IPR000150">
    <property type="entry name" value="Cof"/>
</dbReference>
<keyword evidence="2" id="KW-1185">Reference proteome</keyword>
<proteinExistence type="predicted"/>
<dbReference type="CDD" id="cd07516">
    <property type="entry name" value="HAD_Pase"/>
    <property type="match status" value="1"/>
</dbReference>
<dbReference type="Gene3D" id="3.40.50.1000">
    <property type="entry name" value="HAD superfamily/HAD-like"/>
    <property type="match status" value="1"/>
</dbReference>
<dbReference type="NCBIfam" id="TIGR00099">
    <property type="entry name" value="Cof-subfamily"/>
    <property type="match status" value="1"/>
</dbReference>
<evidence type="ECO:0000313" key="2">
    <source>
        <dbReference type="Proteomes" id="UP000664857"/>
    </source>
</evidence>
<dbReference type="Pfam" id="PF08282">
    <property type="entry name" value="Hydrolase_3"/>
    <property type="match status" value="1"/>
</dbReference>
<protein>
    <submittedName>
        <fullName evidence="1">HAD family phosphatase</fullName>
    </submittedName>
</protein>
<reference evidence="1 2" key="1">
    <citation type="submission" date="2021-03" db="EMBL/GenBank/DDBJ databases">
        <title>Enterococcal diversity collection.</title>
        <authorList>
            <person name="Gilmore M.S."/>
            <person name="Schwartzman J."/>
            <person name="Van Tyne D."/>
            <person name="Martin M."/>
            <person name="Earl A.M."/>
            <person name="Manson A.L."/>
            <person name="Straub T."/>
            <person name="Salamzade R."/>
            <person name="Saavedra J."/>
            <person name="Lebreton F."/>
            <person name="Prichula J."/>
            <person name="Schaufler K."/>
            <person name="Gaca A."/>
            <person name="Sgardioli B."/>
            <person name="Wagenaar J."/>
            <person name="Strong T."/>
        </authorList>
    </citation>
    <scope>NUCLEOTIDE SEQUENCE [LARGE SCALE GENOMIC DNA]</scope>
    <source>
        <strain evidence="1 2">DIV0080</strain>
    </source>
</reference>
<dbReference type="InterPro" id="IPR023214">
    <property type="entry name" value="HAD_sf"/>
</dbReference>